<dbReference type="Proteomes" id="UP001165060">
    <property type="component" value="Unassembled WGS sequence"/>
</dbReference>
<feature type="domain" description="EF-hand" evidence="4">
    <location>
        <begin position="78"/>
        <end position="113"/>
    </location>
</feature>
<dbReference type="SUPFAM" id="SSF47473">
    <property type="entry name" value="EF-hand"/>
    <property type="match status" value="1"/>
</dbReference>
<keyword evidence="1" id="KW-0677">Repeat</keyword>
<dbReference type="CDD" id="cd00051">
    <property type="entry name" value="EFh"/>
    <property type="match status" value="1"/>
</dbReference>
<dbReference type="InterPro" id="IPR050145">
    <property type="entry name" value="Centrin_CML-like"/>
</dbReference>
<dbReference type="PROSITE" id="PS50222">
    <property type="entry name" value="EF_HAND_2"/>
    <property type="match status" value="3"/>
</dbReference>
<dbReference type="InterPro" id="IPR011992">
    <property type="entry name" value="EF-hand-dom_pair"/>
</dbReference>
<evidence type="ECO:0000259" key="4">
    <source>
        <dbReference type="PROSITE" id="PS50222"/>
    </source>
</evidence>
<evidence type="ECO:0000313" key="5">
    <source>
        <dbReference type="EMBL" id="GMI21088.1"/>
    </source>
</evidence>
<evidence type="ECO:0000256" key="3">
    <source>
        <dbReference type="SAM" id="MobiDB-lite"/>
    </source>
</evidence>
<keyword evidence="6" id="KW-1185">Reference proteome</keyword>
<protein>
    <recommendedName>
        <fullName evidence="4">EF-hand domain-containing protein</fullName>
    </recommendedName>
</protein>
<sequence length="184" mass="21012">MGFANAMMRNTARNNNAKSVGKRRAKVDRRRSHYEHEIQADINTWKPLMDTFDTDKTGTLEVDELKQILKIWNKGREPEKAQVEFIMSVADKDNTGAIEIEELGMAAGTFMALQEDEGFIDEKMDKYDTDKTGNLSREQLKLMMQDLNDGIECSDGEVDTIMEVADLGKTGTIERWEVRRAVEE</sequence>
<dbReference type="Pfam" id="PF13833">
    <property type="entry name" value="EF-hand_8"/>
    <property type="match status" value="1"/>
</dbReference>
<evidence type="ECO:0000313" key="6">
    <source>
        <dbReference type="Proteomes" id="UP001165060"/>
    </source>
</evidence>
<feature type="region of interest" description="Disordered" evidence="3">
    <location>
        <begin position="1"/>
        <end position="33"/>
    </location>
</feature>
<dbReference type="InterPro" id="IPR002048">
    <property type="entry name" value="EF_hand_dom"/>
</dbReference>
<name>A0ABQ6M7I1_9STRA</name>
<feature type="compositionally biased region" description="Low complexity" evidence="3">
    <location>
        <begin position="1"/>
        <end position="17"/>
    </location>
</feature>
<gene>
    <name evidence="5" type="ORF">TeGR_g11731</name>
</gene>
<reference evidence="5 6" key="1">
    <citation type="journal article" date="2023" name="Commun. Biol.">
        <title>Genome analysis of Parmales, the sister group of diatoms, reveals the evolutionary specialization of diatoms from phago-mixotrophs to photoautotrophs.</title>
        <authorList>
            <person name="Ban H."/>
            <person name="Sato S."/>
            <person name="Yoshikawa S."/>
            <person name="Yamada K."/>
            <person name="Nakamura Y."/>
            <person name="Ichinomiya M."/>
            <person name="Sato N."/>
            <person name="Blanc-Mathieu R."/>
            <person name="Endo H."/>
            <person name="Kuwata A."/>
            <person name="Ogata H."/>
        </authorList>
    </citation>
    <scope>NUCLEOTIDE SEQUENCE [LARGE SCALE GENOMIC DNA]</scope>
</reference>
<proteinExistence type="predicted"/>
<organism evidence="5 6">
    <name type="scientific">Tetraparma gracilis</name>
    <dbReference type="NCBI Taxonomy" id="2962635"/>
    <lineage>
        <taxon>Eukaryota</taxon>
        <taxon>Sar</taxon>
        <taxon>Stramenopiles</taxon>
        <taxon>Ochrophyta</taxon>
        <taxon>Bolidophyceae</taxon>
        <taxon>Parmales</taxon>
        <taxon>Triparmaceae</taxon>
        <taxon>Tetraparma</taxon>
    </lineage>
</organism>
<dbReference type="SMART" id="SM00054">
    <property type="entry name" value="EFh"/>
    <property type="match status" value="3"/>
</dbReference>
<dbReference type="Pfam" id="PF13499">
    <property type="entry name" value="EF-hand_7"/>
    <property type="match status" value="1"/>
</dbReference>
<feature type="domain" description="EF-hand" evidence="4">
    <location>
        <begin position="40"/>
        <end position="75"/>
    </location>
</feature>
<feature type="non-terminal residue" evidence="5">
    <location>
        <position position="184"/>
    </location>
</feature>
<dbReference type="Gene3D" id="1.10.238.10">
    <property type="entry name" value="EF-hand"/>
    <property type="match status" value="2"/>
</dbReference>
<dbReference type="PROSITE" id="PS00018">
    <property type="entry name" value="EF_HAND_1"/>
    <property type="match status" value="2"/>
</dbReference>
<feature type="compositionally biased region" description="Basic residues" evidence="3">
    <location>
        <begin position="20"/>
        <end position="33"/>
    </location>
</feature>
<dbReference type="PANTHER" id="PTHR23050">
    <property type="entry name" value="CALCIUM BINDING PROTEIN"/>
    <property type="match status" value="1"/>
</dbReference>
<keyword evidence="2" id="KW-0106">Calcium</keyword>
<evidence type="ECO:0000256" key="2">
    <source>
        <dbReference type="ARBA" id="ARBA00022837"/>
    </source>
</evidence>
<dbReference type="EMBL" id="BRYB01002525">
    <property type="protein sequence ID" value="GMI21088.1"/>
    <property type="molecule type" value="Genomic_DNA"/>
</dbReference>
<comment type="caution">
    <text evidence="5">The sequence shown here is derived from an EMBL/GenBank/DDBJ whole genome shotgun (WGS) entry which is preliminary data.</text>
</comment>
<feature type="domain" description="EF-hand" evidence="4">
    <location>
        <begin position="115"/>
        <end position="150"/>
    </location>
</feature>
<evidence type="ECO:0000256" key="1">
    <source>
        <dbReference type="ARBA" id="ARBA00022737"/>
    </source>
</evidence>
<dbReference type="InterPro" id="IPR018247">
    <property type="entry name" value="EF_Hand_1_Ca_BS"/>
</dbReference>
<accession>A0ABQ6M7I1</accession>